<dbReference type="AlphaFoldDB" id="A0A9Q5HS77"/>
<gene>
    <name evidence="2" type="ORF">A7U60_g8000</name>
</gene>
<accession>A0A9Q5HS77</accession>
<reference evidence="2" key="1">
    <citation type="submission" date="2016-06" db="EMBL/GenBank/DDBJ databases">
        <title>Draft Genome sequence of the fungus Inonotus baumii.</title>
        <authorList>
            <person name="Zhu H."/>
            <person name="Lin W."/>
        </authorList>
    </citation>
    <scope>NUCLEOTIDE SEQUENCE</scope>
    <source>
        <strain evidence="2">821</strain>
    </source>
</reference>
<organism evidence="2 3">
    <name type="scientific">Sanghuangporus baumii</name>
    <name type="common">Phellinus baumii</name>
    <dbReference type="NCBI Taxonomy" id="108892"/>
    <lineage>
        <taxon>Eukaryota</taxon>
        <taxon>Fungi</taxon>
        <taxon>Dikarya</taxon>
        <taxon>Basidiomycota</taxon>
        <taxon>Agaricomycotina</taxon>
        <taxon>Agaricomycetes</taxon>
        <taxon>Hymenochaetales</taxon>
        <taxon>Hymenochaetaceae</taxon>
        <taxon>Sanghuangporus</taxon>
    </lineage>
</organism>
<dbReference type="EMBL" id="LNZH02000212">
    <property type="protein sequence ID" value="OCB85043.1"/>
    <property type="molecule type" value="Genomic_DNA"/>
</dbReference>
<dbReference type="Gene3D" id="3.80.10.10">
    <property type="entry name" value="Ribonuclease Inhibitor"/>
    <property type="match status" value="1"/>
</dbReference>
<dbReference type="Proteomes" id="UP000757232">
    <property type="component" value="Unassembled WGS sequence"/>
</dbReference>
<feature type="region of interest" description="Disordered" evidence="1">
    <location>
        <begin position="1"/>
        <end position="20"/>
    </location>
</feature>
<name>A0A9Q5HS77_SANBA</name>
<proteinExistence type="predicted"/>
<evidence type="ECO:0000313" key="3">
    <source>
        <dbReference type="Proteomes" id="UP000757232"/>
    </source>
</evidence>
<dbReference type="OrthoDB" id="3270296at2759"/>
<comment type="caution">
    <text evidence="2">The sequence shown here is derived from an EMBL/GenBank/DDBJ whole genome shotgun (WGS) entry which is preliminary data.</text>
</comment>
<protein>
    <recommendedName>
        <fullName evidence="4">F-box domain-containing protein</fullName>
    </recommendedName>
</protein>
<evidence type="ECO:0000313" key="2">
    <source>
        <dbReference type="EMBL" id="OCB85043.1"/>
    </source>
</evidence>
<evidence type="ECO:0000256" key="1">
    <source>
        <dbReference type="SAM" id="MobiDB-lite"/>
    </source>
</evidence>
<sequence length="546" mass="61143">MVAADTRARPAPVKSRISAAGRAKKPFRPVATNIASYDRKDPFAAVDALRKLLTTLPTRSGTNQLKMTADEHRLSMHLLTIVEPFIGSSPSPRGLTRQPTENLDEIASYVDSKRDLLSLALSCKRMYGVIFPRHFEYRVIRCKISNIAVWSYFANSRALASNVRRLEILDERSTEIPRIPSDILASDTELESSDDELDKIWSTLLKCQSLRMIEVNDNLVFSPISEESTSSDAKQANLKLPYLSSVAVRSFKKGYGQNKNPDLGRVTEMLHHCPNLQELNIDYKSQAGFGSPRADNFFLCGRWPSLRTLNLTHLSCSLDGFDAASAFFAAHPNVEVLHLDIGPRTNLRGLVLAPGSLPRLRELKSSKEFACLIISCPSENRPLETIKGVRMTGPQRDAAFLEALRRSDIRRIDLAGYGEFEDIRRLVDCAPKLTWLDIGKKTSASAHKGPVTISSVVDWANLLTQLPDLTTFHGIPFFYEVSSIPTSPATISDRSRIKKNDEVTSVLAWKCPNLRRVDHWEEQAGKVIVLFKDGDKAKWEVRRVKV</sequence>
<keyword evidence="3" id="KW-1185">Reference proteome</keyword>
<dbReference type="SUPFAM" id="SSF52047">
    <property type="entry name" value="RNI-like"/>
    <property type="match status" value="1"/>
</dbReference>
<evidence type="ECO:0008006" key="4">
    <source>
        <dbReference type="Google" id="ProtNLM"/>
    </source>
</evidence>
<dbReference type="InterPro" id="IPR032675">
    <property type="entry name" value="LRR_dom_sf"/>
</dbReference>